<evidence type="ECO:0000313" key="2">
    <source>
        <dbReference type="Proteomes" id="UP000799754"/>
    </source>
</evidence>
<proteinExistence type="predicted"/>
<gene>
    <name evidence="1" type="ORF">BU25DRAFT_405439</name>
</gene>
<dbReference type="Proteomes" id="UP000799754">
    <property type="component" value="Unassembled WGS sequence"/>
</dbReference>
<accession>A0ACB6SHW7</accession>
<keyword evidence="2" id="KW-1185">Reference proteome</keyword>
<dbReference type="EMBL" id="MU006701">
    <property type="protein sequence ID" value="KAF2633573.1"/>
    <property type="molecule type" value="Genomic_DNA"/>
</dbReference>
<reference evidence="1" key="1">
    <citation type="journal article" date="2020" name="Stud. Mycol.">
        <title>101 Dothideomycetes genomes: a test case for predicting lifestyles and emergence of pathogens.</title>
        <authorList>
            <person name="Haridas S."/>
            <person name="Albert R."/>
            <person name="Binder M."/>
            <person name="Bloem J."/>
            <person name="Labutti K."/>
            <person name="Salamov A."/>
            <person name="Andreopoulos B."/>
            <person name="Baker S."/>
            <person name="Barry K."/>
            <person name="Bills G."/>
            <person name="Bluhm B."/>
            <person name="Cannon C."/>
            <person name="Castanera R."/>
            <person name="Culley D."/>
            <person name="Daum C."/>
            <person name="Ezra D."/>
            <person name="Gonzalez J."/>
            <person name="Henrissat B."/>
            <person name="Kuo A."/>
            <person name="Liang C."/>
            <person name="Lipzen A."/>
            <person name="Lutzoni F."/>
            <person name="Magnuson J."/>
            <person name="Mondo S."/>
            <person name="Nolan M."/>
            <person name="Ohm R."/>
            <person name="Pangilinan J."/>
            <person name="Park H.-J."/>
            <person name="Ramirez L."/>
            <person name="Alfaro M."/>
            <person name="Sun H."/>
            <person name="Tritt A."/>
            <person name="Yoshinaga Y."/>
            <person name="Zwiers L.-H."/>
            <person name="Turgeon B."/>
            <person name="Goodwin S."/>
            <person name="Spatafora J."/>
            <person name="Crous P."/>
            <person name="Grigoriev I."/>
        </authorList>
    </citation>
    <scope>NUCLEOTIDE SEQUENCE</scope>
    <source>
        <strain evidence="1">CBS 525.71</strain>
    </source>
</reference>
<name>A0ACB6SHW7_9PLEO</name>
<evidence type="ECO:0000313" key="1">
    <source>
        <dbReference type="EMBL" id="KAF2633573.1"/>
    </source>
</evidence>
<protein>
    <submittedName>
        <fullName evidence="1">Uncharacterized protein</fullName>
    </submittedName>
</protein>
<comment type="caution">
    <text evidence="1">The sequence shown here is derived from an EMBL/GenBank/DDBJ whole genome shotgun (WGS) entry which is preliminary data.</text>
</comment>
<sequence>MAKREVQTTAASRPSPSLLFFLPLQALLRTHHHVAQLPLRLSLHLSDSLLASLDRFSHRSHNYRQPPDPHKVPKPWRPRSAHRGGHRGTQEHLAAGRYRNLERYDELNFSNECLQPGRPCTCFVLQRTVRRHGHAVASHLRVDYLLALLRSHTLLSKELPV</sequence>
<organism evidence="1 2">
    <name type="scientific">Macroventuria anomochaeta</name>
    <dbReference type="NCBI Taxonomy" id="301207"/>
    <lineage>
        <taxon>Eukaryota</taxon>
        <taxon>Fungi</taxon>
        <taxon>Dikarya</taxon>
        <taxon>Ascomycota</taxon>
        <taxon>Pezizomycotina</taxon>
        <taxon>Dothideomycetes</taxon>
        <taxon>Pleosporomycetidae</taxon>
        <taxon>Pleosporales</taxon>
        <taxon>Pleosporineae</taxon>
        <taxon>Didymellaceae</taxon>
        <taxon>Macroventuria</taxon>
    </lineage>
</organism>